<reference evidence="3 4" key="1">
    <citation type="submission" date="2025-04" db="UniProtKB">
        <authorList>
            <consortium name="RefSeq"/>
        </authorList>
    </citation>
    <scope>IDENTIFICATION</scope>
    <source>
        <strain evidence="3 4">USDA-PBARC FA_bdor</strain>
        <tissue evidence="3 4">Whole organism</tissue>
    </source>
</reference>
<protein>
    <submittedName>
        <fullName evidence="3 4">Uncharacterized protein isoform X2</fullName>
    </submittedName>
</protein>
<dbReference type="RefSeq" id="XP_011300475.1">
    <property type="nucleotide sequence ID" value="XM_011302173.1"/>
</dbReference>
<dbReference type="Proteomes" id="UP000694866">
    <property type="component" value="Unplaced"/>
</dbReference>
<sequence>MRAEALKLYKDLLRYSQQLKFTDQKYFVHRVRTDFLKNRPLVDINEIQFHIEKGQQLLKKKRVV</sequence>
<keyword evidence="2" id="KW-1185">Reference proteome</keyword>
<evidence type="ECO:0000313" key="3">
    <source>
        <dbReference type="RefSeq" id="XP_011300475.1"/>
    </source>
</evidence>
<proteinExistence type="predicted"/>
<name>A0A9R1T0C3_9HYME</name>
<dbReference type="RefSeq" id="XP_011300476.1">
    <property type="nucleotide sequence ID" value="XM_011302174.1"/>
</dbReference>
<accession>A0A9R1TWG5</accession>
<dbReference type="AlphaFoldDB" id="A0A9R1T0C3"/>
<dbReference type="OrthoDB" id="277888at2759"/>
<dbReference type="Pfam" id="PF05347">
    <property type="entry name" value="Complex1_LYR"/>
    <property type="match status" value="1"/>
</dbReference>
<evidence type="ECO:0000259" key="1">
    <source>
        <dbReference type="Pfam" id="PF05347"/>
    </source>
</evidence>
<evidence type="ECO:0000313" key="2">
    <source>
        <dbReference type="Proteomes" id="UP000694866"/>
    </source>
</evidence>
<dbReference type="InterPro" id="IPR008011">
    <property type="entry name" value="Complex1_LYR_dom"/>
</dbReference>
<organism evidence="2 3">
    <name type="scientific">Fopius arisanus</name>
    <dbReference type="NCBI Taxonomy" id="64838"/>
    <lineage>
        <taxon>Eukaryota</taxon>
        <taxon>Metazoa</taxon>
        <taxon>Ecdysozoa</taxon>
        <taxon>Arthropoda</taxon>
        <taxon>Hexapoda</taxon>
        <taxon>Insecta</taxon>
        <taxon>Pterygota</taxon>
        <taxon>Neoptera</taxon>
        <taxon>Endopterygota</taxon>
        <taxon>Hymenoptera</taxon>
        <taxon>Apocrita</taxon>
        <taxon>Ichneumonoidea</taxon>
        <taxon>Braconidae</taxon>
        <taxon>Opiinae</taxon>
        <taxon>Fopius</taxon>
    </lineage>
</organism>
<gene>
    <name evidence="3 4" type="primary">LOC105264943</name>
</gene>
<dbReference type="GeneID" id="105264943"/>
<evidence type="ECO:0000313" key="4">
    <source>
        <dbReference type="RefSeq" id="XP_011300476.1"/>
    </source>
</evidence>
<feature type="domain" description="Complex 1 LYR protein" evidence="1">
    <location>
        <begin position="4"/>
        <end position="59"/>
    </location>
</feature>
<accession>A0A9R1T0C3</accession>